<feature type="transmembrane region" description="Helical" evidence="10">
    <location>
        <begin position="37"/>
        <end position="60"/>
    </location>
</feature>
<dbReference type="GO" id="GO:0030288">
    <property type="term" value="C:outer membrane-bounded periplasmic space"/>
    <property type="evidence" value="ECO:0007669"/>
    <property type="project" value="InterPro"/>
</dbReference>
<evidence type="ECO:0000256" key="9">
    <source>
        <dbReference type="ARBA" id="ARBA00023136"/>
    </source>
</evidence>
<gene>
    <name evidence="12" type="ORF">NCTC13063_02009</name>
</gene>
<organism evidence="12 13">
    <name type="scientific">Segatella buccae</name>
    <dbReference type="NCBI Taxonomy" id="28126"/>
    <lineage>
        <taxon>Bacteria</taxon>
        <taxon>Pseudomonadati</taxon>
        <taxon>Bacteroidota</taxon>
        <taxon>Bacteroidia</taxon>
        <taxon>Bacteroidales</taxon>
        <taxon>Prevotellaceae</taxon>
        <taxon>Segatella</taxon>
    </lineage>
</organism>
<keyword evidence="6 10" id="KW-0812">Transmembrane</keyword>
<dbReference type="InterPro" id="IPR006260">
    <property type="entry name" value="TonB/TolA_C"/>
</dbReference>
<evidence type="ECO:0000256" key="1">
    <source>
        <dbReference type="ARBA" id="ARBA00004383"/>
    </source>
</evidence>
<dbReference type="PANTHER" id="PTHR33446:SF2">
    <property type="entry name" value="PROTEIN TONB"/>
    <property type="match status" value="1"/>
</dbReference>
<evidence type="ECO:0000256" key="8">
    <source>
        <dbReference type="ARBA" id="ARBA00022989"/>
    </source>
</evidence>
<dbReference type="Pfam" id="PF03544">
    <property type="entry name" value="TonB_C"/>
    <property type="match status" value="1"/>
</dbReference>
<evidence type="ECO:0000256" key="5">
    <source>
        <dbReference type="ARBA" id="ARBA00022519"/>
    </source>
</evidence>
<dbReference type="FunFam" id="3.30.1150.10:FF:000002">
    <property type="entry name" value="Energy transducer TonB"/>
    <property type="match status" value="1"/>
</dbReference>
<keyword evidence="7" id="KW-0653">Protein transport</keyword>
<dbReference type="Proteomes" id="UP000255283">
    <property type="component" value="Unassembled WGS sequence"/>
</dbReference>
<comment type="caution">
    <text evidence="12">The sequence shown here is derived from an EMBL/GenBank/DDBJ whole genome shotgun (WGS) entry which is preliminary data.</text>
</comment>
<name>A0AAQ1ZJ48_9BACT</name>
<dbReference type="AlphaFoldDB" id="A0AAQ1ZJ48"/>
<proteinExistence type="inferred from homology"/>
<dbReference type="GO" id="GO:0098797">
    <property type="term" value="C:plasma membrane protein complex"/>
    <property type="evidence" value="ECO:0007669"/>
    <property type="project" value="TreeGrafter"/>
</dbReference>
<keyword evidence="5" id="KW-0997">Cell inner membrane</keyword>
<dbReference type="PRINTS" id="PR01374">
    <property type="entry name" value="TONBPROTEIN"/>
</dbReference>
<dbReference type="GO" id="GO:0015891">
    <property type="term" value="P:siderophore transport"/>
    <property type="evidence" value="ECO:0007669"/>
    <property type="project" value="InterPro"/>
</dbReference>
<feature type="domain" description="TonB C-terminal" evidence="11">
    <location>
        <begin position="184"/>
        <end position="274"/>
    </location>
</feature>
<dbReference type="GO" id="GO:0015031">
    <property type="term" value="P:protein transport"/>
    <property type="evidence" value="ECO:0007669"/>
    <property type="project" value="UniProtKB-KW"/>
</dbReference>
<dbReference type="RefSeq" id="WP_004341728.1">
    <property type="nucleotide sequence ID" value="NZ_CAURJP010000010.1"/>
</dbReference>
<evidence type="ECO:0000259" key="11">
    <source>
        <dbReference type="PROSITE" id="PS52015"/>
    </source>
</evidence>
<dbReference type="InterPro" id="IPR003538">
    <property type="entry name" value="TonB"/>
</dbReference>
<evidence type="ECO:0000256" key="6">
    <source>
        <dbReference type="ARBA" id="ARBA00022692"/>
    </source>
</evidence>
<keyword evidence="4" id="KW-1003">Cell membrane</keyword>
<evidence type="ECO:0000313" key="12">
    <source>
        <dbReference type="EMBL" id="SUB80713.1"/>
    </source>
</evidence>
<dbReference type="Gene3D" id="3.30.1150.10">
    <property type="match status" value="1"/>
</dbReference>
<dbReference type="InterPro" id="IPR037682">
    <property type="entry name" value="TonB_C"/>
</dbReference>
<dbReference type="GO" id="GO:0031992">
    <property type="term" value="F:energy transducer activity"/>
    <property type="evidence" value="ECO:0007669"/>
    <property type="project" value="InterPro"/>
</dbReference>
<accession>A0AAQ1ZJ48</accession>
<dbReference type="SUPFAM" id="SSF74653">
    <property type="entry name" value="TolA/TonB C-terminal domain"/>
    <property type="match status" value="1"/>
</dbReference>
<dbReference type="NCBIfam" id="TIGR01352">
    <property type="entry name" value="tonB_Cterm"/>
    <property type="match status" value="1"/>
</dbReference>
<keyword evidence="3" id="KW-0813">Transport</keyword>
<protein>
    <submittedName>
        <fullName evidence="12">TonB family C-terminal domain</fullName>
    </submittedName>
</protein>
<evidence type="ECO:0000313" key="13">
    <source>
        <dbReference type="Proteomes" id="UP000255283"/>
    </source>
</evidence>
<keyword evidence="8 10" id="KW-1133">Transmembrane helix</keyword>
<evidence type="ECO:0000256" key="2">
    <source>
        <dbReference type="ARBA" id="ARBA00006555"/>
    </source>
</evidence>
<dbReference type="PROSITE" id="PS52015">
    <property type="entry name" value="TONB_CTD"/>
    <property type="match status" value="1"/>
</dbReference>
<comment type="similarity">
    <text evidence="2">Belongs to the TonB family.</text>
</comment>
<dbReference type="InterPro" id="IPR051045">
    <property type="entry name" value="TonB-dependent_transducer"/>
</dbReference>
<sequence length="274" mass="30225">MSKIDLYDPSWIEMVFEGRNQSYGAYKLRRNVTKRNILAIIIMLIAAAIIASIIGIQAIVEANKPKVAVTTGVELATLSQKKKAKVEKKTEVKIEKKQEVKQVKSSIKFTAPVIKKDSEVKKEIVSQSDLNTSKTAIGAFDVKGNTDKGEVLKAEQEIAQPEPPKHVEENKVFDVVEEMPSFPGGPSALMSYLSSNVKYPVVAQENGVQGRVVVSFVVERDGSITDVKVVRSVDPSLDREATRVVKSMPNWNPGKQNGSAVRVKYNVPVSFRLQ</sequence>
<evidence type="ECO:0000256" key="4">
    <source>
        <dbReference type="ARBA" id="ARBA00022475"/>
    </source>
</evidence>
<dbReference type="GO" id="GO:0055085">
    <property type="term" value="P:transmembrane transport"/>
    <property type="evidence" value="ECO:0007669"/>
    <property type="project" value="InterPro"/>
</dbReference>
<evidence type="ECO:0000256" key="10">
    <source>
        <dbReference type="SAM" id="Phobius"/>
    </source>
</evidence>
<evidence type="ECO:0000256" key="3">
    <source>
        <dbReference type="ARBA" id="ARBA00022448"/>
    </source>
</evidence>
<comment type="subcellular location">
    <subcellularLocation>
        <location evidence="1">Cell inner membrane</location>
        <topology evidence="1">Single-pass membrane protein</topology>
        <orientation evidence="1">Periplasmic side</orientation>
    </subcellularLocation>
</comment>
<evidence type="ECO:0000256" key="7">
    <source>
        <dbReference type="ARBA" id="ARBA00022927"/>
    </source>
</evidence>
<reference evidence="12 13" key="1">
    <citation type="submission" date="2018-06" db="EMBL/GenBank/DDBJ databases">
        <authorList>
            <consortium name="Pathogen Informatics"/>
            <person name="Doyle S."/>
        </authorList>
    </citation>
    <scope>NUCLEOTIDE SEQUENCE [LARGE SCALE GENOMIC DNA]</scope>
    <source>
        <strain evidence="12 13">NCTC13063</strain>
    </source>
</reference>
<keyword evidence="9 10" id="KW-0472">Membrane</keyword>
<dbReference type="PANTHER" id="PTHR33446">
    <property type="entry name" value="PROTEIN TONB-RELATED"/>
    <property type="match status" value="1"/>
</dbReference>
<dbReference type="EMBL" id="UGTJ01000001">
    <property type="protein sequence ID" value="SUB80713.1"/>
    <property type="molecule type" value="Genomic_DNA"/>
</dbReference>